<dbReference type="EMBL" id="FOYN01000004">
    <property type="protein sequence ID" value="SFR55541.1"/>
    <property type="molecule type" value="Genomic_DNA"/>
</dbReference>
<dbReference type="Pfam" id="PF01978">
    <property type="entry name" value="TrmB"/>
    <property type="match status" value="1"/>
</dbReference>
<dbReference type="AlphaFoldDB" id="A0A1I6HM52"/>
<feature type="region of interest" description="Disordered" evidence="1">
    <location>
        <begin position="1"/>
        <end position="36"/>
    </location>
</feature>
<feature type="compositionally biased region" description="Polar residues" evidence="1">
    <location>
        <begin position="1"/>
        <end position="12"/>
    </location>
</feature>
<feature type="compositionally biased region" description="Basic and acidic residues" evidence="1">
    <location>
        <begin position="13"/>
        <end position="30"/>
    </location>
</feature>
<dbReference type="SUPFAM" id="SSF46785">
    <property type="entry name" value="Winged helix' DNA-binding domain"/>
    <property type="match status" value="1"/>
</dbReference>
<evidence type="ECO:0000313" key="4">
    <source>
        <dbReference type="Proteomes" id="UP000198932"/>
    </source>
</evidence>
<accession>A0A1I6HM52</accession>
<gene>
    <name evidence="3" type="ORF">SAMN04487937_2742</name>
</gene>
<reference evidence="4" key="1">
    <citation type="submission" date="2016-10" db="EMBL/GenBank/DDBJ databases">
        <authorList>
            <person name="Varghese N."/>
            <person name="Submissions S."/>
        </authorList>
    </citation>
    <scope>NUCLEOTIDE SEQUENCE [LARGE SCALE GENOMIC DNA]</scope>
    <source>
        <strain evidence="4">RD 26</strain>
    </source>
</reference>
<name>A0A1I6HM52_HALSD</name>
<dbReference type="OrthoDB" id="380981at2157"/>
<keyword evidence="4" id="KW-1185">Reference proteome</keyword>
<evidence type="ECO:0000256" key="1">
    <source>
        <dbReference type="SAM" id="MobiDB-lite"/>
    </source>
</evidence>
<dbReference type="InterPro" id="IPR002831">
    <property type="entry name" value="Tscrpt_reg_TrmB_N"/>
</dbReference>
<dbReference type="Gene3D" id="1.10.10.10">
    <property type="entry name" value="Winged helix-like DNA-binding domain superfamily/Winged helix DNA-binding domain"/>
    <property type="match status" value="1"/>
</dbReference>
<dbReference type="InterPro" id="IPR036388">
    <property type="entry name" value="WH-like_DNA-bd_sf"/>
</dbReference>
<feature type="domain" description="Transcription regulator TrmB N-terminal" evidence="2">
    <location>
        <begin position="45"/>
        <end position="100"/>
    </location>
</feature>
<sequence length="141" mass="15825">MSSRTDLSTDVSSDARAERGVSHRGTRADESALSVKNPTREEVFQTVFDLGEQDVRTYDAVVEVTGATTSELSDRLDRDRSNVNRSLKRLRETGLVTRGRRLLDEGGHVYQYYVDKERSEDPVAHAIDRWRSAALDAVAPE</sequence>
<dbReference type="InterPro" id="IPR036390">
    <property type="entry name" value="WH_DNA-bd_sf"/>
</dbReference>
<evidence type="ECO:0000313" key="3">
    <source>
        <dbReference type="EMBL" id="SFR55541.1"/>
    </source>
</evidence>
<organism evidence="3 4">
    <name type="scientific">Halorubrum sodomense</name>
    <dbReference type="NCBI Taxonomy" id="35743"/>
    <lineage>
        <taxon>Archaea</taxon>
        <taxon>Methanobacteriati</taxon>
        <taxon>Methanobacteriota</taxon>
        <taxon>Stenosarchaea group</taxon>
        <taxon>Halobacteria</taxon>
        <taxon>Halobacteriales</taxon>
        <taxon>Haloferacaceae</taxon>
        <taxon>Halorubrum</taxon>
    </lineage>
</organism>
<dbReference type="Proteomes" id="UP000198932">
    <property type="component" value="Unassembled WGS sequence"/>
</dbReference>
<protein>
    <submittedName>
        <fullName evidence="3">Predicted transcriptional regulator</fullName>
    </submittedName>
</protein>
<dbReference type="RefSeq" id="WP_092923445.1">
    <property type="nucleotide sequence ID" value="NZ_FOYN01000004.1"/>
</dbReference>
<evidence type="ECO:0000259" key="2">
    <source>
        <dbReference type="Pfam" id="PF01978"/>
    </source>
</evidence>
<dbReference type="STRING" id="35743.SAMN04487937_2742"/>
<proteinExistence type="predicted"/>